<keyword evidence="8 13" id="KW-0812">Transmembrane</keyword>
<keyword evidence="5 13" id="KW-0337">GPI-anchor biosynthesis</keyword>
<feature type="transmembrane region" description="Helical" evidence="13">
    <location>
        <begin position="311"/>
        <end position="334"/>
    </location>
</feature>
<comment type="function">
    <text evidence="12 13">Mannosyltransferase involved in glycosylphosphatidylinositol-anchor biosynthesis. Transfers the first alpha-1,4-mannose to GlcN-acyl-PI during GPI precursor assembly. Required for cell wall integrity.</text>
</comment>
<feature type="transmembrane region" description="Helical" evidence="13">
    <location>
        <begin position="494"/>
        <end position="511"/>
    </location>
</feature>
<dbReference type="OrthoDB" id="1741594at2759"/>
<dbReference type="PANTHER" id="PTHR12886:SF0">
    <property type="entry name" value="GPI MANNOSYLTRANSFERASE 1"/>
    <property type="match status" value="1"/>
</dbReference>
<gene>
    <name evidence="14" type="ORF">PENSUB_12844</name>
</gene>
<comment type="subcellular location">
    <subcellularLocation>
        <location evidence="1 13">Endoplasmic reticulum membrane</location>
        <topology evidence="1 13">Multi-pass membrane protein</topology>
    </subcellularLocation>
</comment>
<keyword evidence="15" id="KW-1185">Reference proteome</keyword>
<evidence type="ECO:0000256" key="5">
    <source>
        <dbReference type="ARBA" id="ARBA00022502"/>
    </source>
</evidence>
<organism evidence="14 15">
    <name type="scientific">Penicillium subrubescens</name>
    <dbReference type="NCBI Taxonomy" id="1316194"/>
    <lineage>
        <taxon>Eukaryota</taxon>
        <taxon>Fungi</taxon>
        <taxon>Dikarya</taxon>
        <taxon>Ascomycota</taxon>
        <taxon>Pezizomycotina</taxon>
        <taxon>Eurotiomycetes</taxon>
        <taxon>Eurotiomycetidae</taxon>
        <taxon>Eurotiales</taxon>
        <taxon>Aspergillaceae</taxon>
        <taxon>Penicillium</taxon>
    </lineage>
</organism>
<dbReference type="AlphaFoldDB" id="A0A1Q5SWF7"/>
<dbReference type="GO" id="GO:0005789">
    <property type="term" value="C:endoplasmic reticulum membrane"/>
    <property type="evidence" value="ECO:0007669"/>
    <property type="project" value="UniProtKB-SubCell"/>
</dbReference>
<dbReference type="PANTHER" id="PTHR12886">
    <property type="entry name" value="PIG-M MANNOSYLTRANSFERASE"/>
    <property type="match status" value="1"/>
</dbReference>
<keyword evidence="7 13" id="KW-0808">Transferase</keyword>
<name>A0A1Q5SWF7_9EURO</name>
<feature type="transmembrane region" description="Helical" evidence="13">
    <location>
        <begin position="427"/>
        <end position="445"/>
    </location>
</feature>
<sequence length="564" mass="62474">MFLNAIEYFSLKLTSLPAITTSNNSYLTFDVLLSCFRLFISVEIVFSRDSEKRRSIPNLEIELAELDEQHGQLSQSGPKYIILFIGQGGDLTPLALRSVVGEKEVLCSPIGSTPNRELPDSLPVVNPEYFCSPGSGNCFIKMGLFDSVPRVLLAATALRLILLVYGGWQDANSAVKYTDIDYMVFTDASRYVAKGQPPYARDTYRYTPLLAWMLLPTAWEGSGPLASVAFAFGKILFALADVVAGWLVIQLLCRCYQFPTERALRYVSAIWLWNPMVANISTRGSSEGLLGVLVAALLWATLTRRAALAGAILGLAVHFKIYPFIYGVSILWWWDAQRDGAAPAKSSSPLSRVLGFITSSRVILTVSALITFVVLNAVMYVQHGMPFLHHTFFHHLTRIDHRHNFSPYSTLLYLASAGGASYRFETLAFLPQLLLAVVAIPLVLAKRTLATAMLAQTFAFVTFNKVCTSQYFIWYLILLPFYLPSSSLIRKPRLGIAAAIFWVLGQALWLSQGYNLEFLGLSAFVPGLFLSSLFFFGVNVWILGIIVRDGGNAEDAETDLKAVQ</sequence>
<dbReference type="GO" id="GO:0004376">
    <property type="term" value="F:GPI mannosyltransferase activity"/>
    <property type="evidence" value="ECO:0007669"/>
    <property type="project" value="InterPro"/>
</dbReference>
<feature type="transmembrane region" description="Helical" evidence="13">
    <location>
        <begin position="354"/>
        <end position="381"/>
    </location>
</feature>
<dbReference type="UniPathway" id="UPA00196"/>
<evidence type="ECO:0000313" key="15">
    <source>
        <dbReference type="Proteomes" id="UP000186955"/>
    </source>
</evidence>
<evidence type="ECO:0000256" key="7">
    <source>
        <dbReference type="ARBA" id="ARBA00022679"/>
    </source>
</evidence>
<evidence type="ECO:0000256" key="13">
    <source>
        <dbReference type="RuleBase" id="RU365064"/>
    </source>
</evidence>
<evidence type="ECO:0000313" key="14">
    <source>
        <dbReference type="EMBL" id="OKO92282.1"/>
    </source>
</evidence>
<accession>A0A1Q5SWF7</accession>
<evidence type="ECO:0000256" key="6">
    <source>
        <dbReference type="ARBA" id="ARBA00022676"/>
    </source>
</evidence>
<feature type="transmembrane region" description="Helical" evidence="13">
    <location>
        <begin position="523"/>
        <end position="547"/>
    </location>
</feature>
<protein>
    <recommendedName>
        <fullName evidence="4 13">GPI mannosyltransferase 1</fullName>
        <ecNumber evidence="13">2.4.1.-</ecNumber>
    </recommendedName>
    <alternativeName>
        <fullName evidence="13">GPI mannosyltransferase I</fullName>
    </alternativeName>
</protein>
<dbReference type="Proteomes" id="UP000186955">
    <property type="component" value="Unassembled WGS sequence"/>
</dbReference>
<evidence type="ECO:0000256" key="3">
    <source>
        <dbReference type="ARBA" id="ARBA00011071"/>
    </source>
</evidence>
<evidence type="ECO:0000256" key="8">
    <source>
        <dbReference type="ARBA" id="ARBA00022692"/>
    </source>
</evidence>
<comment type="caution">
    <text evidence="14">The sequence shown here is derived from an EMBL/GenBank/DDBJ whole genome shotgun (WGS) entry which is preliminary data.</text>
</comment>
<evidence type="ECO:0000256" key="9">
    <source>
        <dbReference type="ARBA" id="ARBA00022824"/>
    </source>
</evidence>
<keyword evidence="9 13" id="KW-0256">Endoplasmic reticulum</keyword>
<comment type="similarity">
    <text evidence="3 13">Belongs to the PIGM family.</text>
</comment>
<feature type="transmembrane region" description="Helical" evidence="13">
    <location>
        <begin position="225"/>
        <end position="251"/>
    </location>
</feature>
<evidence type="ECO:0000256" key="12">
    <source>
        <dbReference type="ARBA" id="ARBA00025399"/>
    </source>
</evidence>
<evidence type="ECO:0000256" key="1">
    <source>
        <dbReference type="ARBA" id="ARBA00004477"/>
    </source>
</evidence>
<evidence type="ECO:0000256" key="11">
    <source>
        <dbReference type="ARBA" id="ARBA00023136"/>
    </source>
</evidence>
<evidence type="ECO:0000256" key="10">
    <source>
        <dbReference type="ARBA" id="ARBA00022989"/>
    </source>
</evidence>
<evidence type="ECO:0000256" key="2">
    <source>
        <dbReference type="ARBA" id="ARBA00004687"/>
    </source>
</evidence>
<dbReference type="GO" id="GO:1990529">
    <property type="term" value="C:glycosylphosphatidylinositol-mannosyltransferase I complex"/>
    <property type="evidence" value="ECO:0007669"/>
    <property type="project" value="TreeGrafter"/>
</dbReference>
<dbReference type="GO" id="GO:0006506">
    <property type="term" value="P:GPI anchor biosynthetic process"/>
    <property type="evidence" value="ECO:0007669"/>
    <property type="project" value="UniProtKB-UniPathway"/>
</dbReference>
<keyword evidence="6 13" id="KW-0328">Glycosyltransferase</keyword>
<dbReference type="Pfam" id="PF05007">
    <property type="entry name" value="Mannosyl_trans"/>
    <property type="match status" value="1"/>
</dbReference>
<dbReference type="GO" id="GO:0051751">
    <property type="term" value="F:alpha-1,4-mannosyltransferase activity"/>
    <property type="evidence" value="ECO:0007669"/>
    <property type="project" value="InterPro"/>
</dbReference>
<comment type="pathway">
    <text evidence="2 13">Glycolipid biosynthesis; glycosylphosphatidylinositol-anchor biosynthesis.</text>
</comment>
<evidence type="ECO:0000256" key="4">
    <source>
        <dbReference type="ARBA" id="ARBA00013797"/>
    </source>
</evidence>
<dbReference type="EMBL" id="MNBE01000742">
    <property type="protein sequence ID" value="OKO92282.1"/>
    <property type="molecule type" value="Genomic_DNA"/>
</dbReference>
<reference evidence="14 15" key="1">
    <citation type="submission" date="2016-10" db="EMBL/GenBank/DDBJ databases">
        <title>Genome sequence of the ascomycete fungus Penicillium subrubescens.</title>
        <authorList>
            <person name="De Vries R.P."/>
            <person name="Peng M."/>
            <person name="Dilokpimol A."/>
            <person name="Hilden K."/>
            <person name="Makela M.R."/>
            <person name="Grigoriev I."/>
            <person name="Riley R."/>
            <person name="Granchi Z."/>
        </authorList>
    </citation>
    <scope>NUCLEOTIDE SEQUENCE [LARGE SCALE GENOMIC DNA]</scope>
    <source>
        <strain evidence="14 15">CBS 132785</strain>
    </source>
</reference>
<keyword evidence="10 13" id="KW-1133">Transmembrane helix</keyword>
<keyword evidence="11 13" id="KW-0472">Membrane</keyword>
<dbReference type="InterPro" id="IPR007704">
    <property type="entry name" value="PIG-M"/>
</dbReference>
<feature type="transmembrane region" description="Helical" evidence="13">
    <location>
        <begin position="457"/>
        <end position="482"/>
    </location>
</feature>
<dbReference type="STRING" id="1316194.A0A1Q5SWF7"/>
<proteinExistence type="inferred from homology"/>
<dbReference type="EC" id="2.4.1.-" evidence="13"/>